<reference evidence="2" key="3">
    <citation type="submission" date="2023-03" db="UniProtKB">
        <authorList>
            <consortium name="EnsemblPlants"/>
        </authorList>
    </citation>
    <scope>IDENTIFICATION</scope>
    <source>
        <strain evidence="2">cv. Chiifu-401-42</strain>
    </source>
</reference>
<proteinExistence type="predicted"/>
<organism evidence="2 3">
    <name type="scientific">Brassica campestris</name>
    <name type="common">Field mustard</name>
    <dbReference type="NCBI Taxonomy" id="3711"/>
    <lineage>
        <taxon>Eukaryota</taxon>
        <taxon>Viridiplantae</taxon>
        <taxon>Streptophyta</taxon>
        <taxon>Embryophyta</taxon>
        <taxon>Tracheophyta</taxon>
        <taxon>Spermatophyta</taxon>
        <taxon>Magnoliopsida</taxon>
        <taxon>eudicotyledons</taxon>
        <taxon>Gunneridae</taxon>
        <taxon>Pentapetalae</taxon>
        <taxon>rosids</taxon>
        <taxon>malvids</taxon>
        <taxon>Brassicales</taxon>
        <taxon>Brassicaceae</taxon>
        <taxon>Brassiceae</taxon>
        <taxon>Brassica</taxon>
    </lineage>
</organism>
<dbReference type="Pfam" id="PF23310">
    <property type="entry name" value="TPR_27"/>
    <property type="match status" value="1"/>
</dbReference>
<feature type="domain" description="At2g35280-like TPR" evidence="1">
    <location>
        <begin position="71"/>
        <end position="164"/>
    </location>
</feature>
<dbReference type="InParanoid" id="M4F0B8"/>
<sequence>MAGNRDLSNLELMPIDMQKEIISRIARHSRRAVRNLLAAVPPLARSAAVPIVYRNLNIHPLTVHPRAALQRYQSLMENCLASGNLQAHYVRGIQQYFHHQNVDGGLLHLQIAAEGSYEKAVYLYGVIMLAKGETAIGQAMLDTLGWRQSKNRADRCWRRVKRSLHGIRVTRLESYMTVYHNTRETIACHRENIHERCDTSVRQTTYLGSRLAVDDLPGSRLVNAEVIFAIDFEISPKRFTGEESTERFTGDAEAEIFNQIRRVHKIHQRRMDLELHRRRYGRDFTGDAVNVTRLRFQCTTRA</sequence>
<dbReference type="EnsemblPlants" id="Bra034512.1">
    <property type="protein sequence ID" value="Bra034512.1-P"/>
    <property type="gene ID" value="Bra034512"/>
</dbReference>
<dbReference type="Proteomes" id="UP000011750">
    <property type="component" value="Unassembled WGS sequence"/>
</dbReference>
<name>M4F0B8_BRACM</name>
<dbReference type="PANTHER" id="PTHR33784:SF42">
    <property type="entry name" value="F-BOX DOMAIN-CONTAINING PROTEIN"/>
    <property type="match status" value="1"/>
</dbReference>
<dbReference type="InterPro" id="IPR040338">
    <property type="entry name" value="At1g67623-like"/>
</dbReference>
<reference evidence="3" key="1">
    <citation type="journal article" date="2011" name="Nat. Genet.">
        <title>The genome of the mesopolyploid crop species Brassica rapa.</title>
        <authorList>
            <consortium name="Brassica rapa Genome Sequencing Project Consortium"/>
            <person name="Wang X."/>
            <person name="Wang H."/>
            <person name="Wang J."/>
            <person name="Sun R."/>
            <person name="Wu J."/>
            <person name="Liu S."/>
            <person name="Bai Y."/>
            <person name="Mun J.H."/>
            <person name="Bancroft I."/>
            <person name="Cheng F."/>
            <person name="Huang S."/>
            <person name="Li X."/>
            <person name="Hua W."/>
            <person name="Wang J."/>
            <person name="Wang X."/>
            <person name="Freeling M."/>
            <person name="Pires J.C."/>
            <person name="Paterson A.H."/>
            <person name="Chalhoub B."/>
            <person name="Wang B."/>
            <person name="Hayward A."/>
            <person name="Sharpe A.G."/>
            <person name="Park B.S."/>
            <person name="Weisshaar B."/>
            <person name="Liu B."/>
            <person name="Li B."/>
            <person name="Liu B."/>
            <person name="Tong C."/>
            <person name="Song C."/>
            <person name="Duran C."/>
            <person name="Peng C."/>
            <person name="Geng C."/>
            <person name="Koh C."/>
            <person name="Lin C."/>
            <person name="Edwards D."/>
            <person name="Mu D."/>
            <person name="Shen D."/>
            <person name="Soumpourou E."/>
            <person name="Li F."/>
            <person name="Fraser F."/>
            <person name="Conant G."/>
            <person name="Lassalle G."/>
            <person name="King G.J."/>
            <person name="Bonnema G."/>
            <person name="Tang H."/>
            <person name="Wang H."/>
            <person name="Belcram H."/>
            <person name="Zhou H."/>
            <person name="Hirakawa H."/>
            <person name="Abe H."/>
            <person name="Guo H."/>
            <person name="Wang H."/>
            <person name="Jin H."/>
            <person name="Parkin I.A."/>
            <person name="Batley J."/>
            <person name="Kim J.S."/>
            <person name="Just J."/>
            <person name="Li J."/>
            <person name="Xu J."/>
            <person name="Deng J."/>
            <person name="Kim J.A."/>
            <person name="Li J."/>
            <person name="Yu J."/>
            <person name="Meng J."/>
            <person name="Wang J."/>
            <person name="Min J."/>
            <person name="Poulain J."/>
            <person name="Wang J."/>
            <person name="Hatakeyama K."/>
            <person name="Wu K."/>
            <person name="Wang L."/>
            <person name="Fang L."/>
            <person name="Trick M."/>
            <person name="Links M.G."/>
            <person name="Zhao M."/>
            <person name="Jin M."/>
            <person name="Ramchiary N."/>
            <person name="Drou N."/>
            <person name="Berkman P.J."/>
            <person name="Cai Q."/>
            <person name="Huang Q."/>
            <person name="Li R."/>
            <person name="Tabata S."/>
            <person name="Cheng S."/>
            <person name="Zhang S."/>
            <person name="Zhang S."/>
            <person name="Huang S."/>
            <person name="Sato S."/>
            <person name="Sun S."/>
            <person name="Kwon S.J."/>
            <person name="Choi S.R."/>
            <person name="Lee T.H."/>
            <person name="Fan W."/>
            <person name="Zhao X."/>
            <person name="Tan X."/>
            <person name="Xu X."/>
            <person name="Wang Y."/>
            <person name="Qiu Y."/>
            <person name="Yin Y."/>
            <person name="Li Y."/>
            <person name="Du Y."/>
            <person name="Liao Y."/>
            <person name="Lim Y."/>
            <person name="Narusaka Y."/>
            <person name="Wang Y."/>
            <person name="Wang Z."/>
            <person name="Li Z."/>
            <person name="Wang Z."/>
            <person name="Xiong Z."/>
            <person name="Zhang Z."/>
        </authorList>
    </citation>
    <scope>NUCLEOTIDE SEQUENCE [LARGE SCALE GENOMIC DNA]</scope>
    <source>
        <strain evidence="3">cv. Chiifu-401-42</strain>
    </source>
</reference>
<dbReference type="AlphaFoldDB" id="M4F0B8"/>
<accession>M4F0B8</accession>
<dbReference type="OMA" id="NIHERCD"/>
<dbReference type="Gramene" id="Bra034512.1">
    <property type="protein sequence ID" value="Bra034512.1-P"/>
    <property type="gene ID" value="Bra034512"/>
</dbReference>
<evidence type="ECO:0000259" key="1">
    <source>
        <dbReference type="Pfam" id="PF23310"/>
    </source>
</evidence>
<dbReference type="eggNOG" id="KOG0851">
    <property type="taxonomic scope" value="Eukaryota"/>
</dbReference>
<dbReference type="InterPro" id="IPR057136">
    <property type="entry name" value="At2g35280_TPR_dom"/>
</dbReference>
<reference evidence="3" key="2">
    <citation type="journal article" date="2018" name="Hortic Res">
        <title>Improved Brassica rapa reference genome by single-molecule sequencing and chromosome conformation capture technologies.</title>
        <authorList>
            <person name="Zhang L."/>
            <person name="Cai X."/>
            <person name="Wu J."/>
            <person name="Liu M."/>
            <person name="Grob S."/>
            <person name="Cheng F."/>
            <person name="Liang J."/>
            <person name="Cai C."/>
            <person name="Liu Z."/>
            <person name="Liu B."/>
            <person name="Wang F."/>
            <person name="Li S."/>
            <person name="Liu F."/>
            <person name="Li X."/>
            <person name="Cheng L."/>
            <person name="Yang W."/>
            <person name="Li M.H."/>
            <person name="Grossniklaus U."/>
            <person name="Zheng H."/>
            <person name="Wang X."/>
        </authorList>
    </citation>
    <scope>NUCLEOTIDE SEQUENCE [LARGE SCALE GENOMIC DNA]</scope>
    <source>
        <strain evidence="3">cv. Chiifu-401-42</strain>
    </source>
</reference>
<dbReference type="HOGENOM" id="CLU_922437_0_0_1"/>
<evidence type="ECO:0000313" key="3">
    <source>
        <dbReference type="Proteomes" id="UP000011750"/>
    </source>
</evidence>
<evidence type="ECO:0000313" key="2">
    <source>
        <dbReference type="EnsemblPlants" id="Bra034512.1-P"/>
    </source>
</evidence>
<keyword evidence="3" id="KW-1185">Reference proteome</keyword>
<dbReference type="PANTHER" id="PTHR33784">
    <property type="entry name" value="OS05G0482100 PROTEIN"/>
    <property type="match status" value="1"/>
</dbReference>
<protein>
    <recommendedName>
        <fullName evidence="1">At2g35280-like TPR domain-containing protein</fullName>
    </recommendedName>
</protein>